<feature type="domain" description="PNPLA" evidence="5">
    <location>
        <begin position="15"/>
        <end position="185"/>
    </location>
</feature>
<dbReference type="SUPFAM" id="SSF52151">
    <property type="entry name" value="FabD/lysophospholipase-like"/>
    <property type="match status" value="1"/>
</dbReference>
<evidence type="ECO:0000256" key="1">
    <source>
        <dbReference type="ARBA" id="ARBA00022801"/>
    </source>
</evidence>
<keyword evidence="7" id="KW-1185">Reference proteome</keyword>
<dbReference type="Proteomes" id="UP000199165">
    <property type="component" value="Unassembled WGS sequence"/>
</dbReference>
<dbReference type="PANTHER" id="PTHR14226:SF57">
    <property type="entry name" value="BLR7027 PROTEIN"/>
    <property type="match status" value="1"/>
</dbReference>
<evidence type="ECO:0000256" key="3">
    <source>
        <dbReference type="ARBA" id="ARBA00023098"/>
    </source>
</evidence>
<protein>
    <submittedName>
        <fullName evidence="6">NTE family protein</fullName>
    </submittedName>
</protein>
<sequence>MVVTIGRETTRTTAWVLPGGSTFGAVQAGLISALFESGITPDMLVGTSAGALNSAWLAADPTSRGAERLRELWTGMRRRDVFPVDPLRILAGKLGMSNHLMSNRGLATWLHRTLPFRTLEEARLPLTVTTTDVDTSEAVFLESGPALPALVASCAIPGVFPPVEVAGRSLIDGGPAAFMPISRAVARGAERVYVLPCSGTRSLESDEARFGMLPPPRRPARSISGINGAALSAAMFAASTLDMQLNAAHCELYVLPSPKVERLSPYSFRHSAALIDWAWRTAHDWLPTARPVPAAPVDIAGDPRVSRNTWEHESTARLLNGTENR</sequence>
<dbReference type="PANTHER" id="PTHR14226">
    <property type="entry name" value="NEUROPATHY TARGET ESTERASE/SWISS CHEESE D.MELANOGASTER"/>
    <property type="match status" value="1"/>
</dbReference>
<dbReference type="EMBL" id="FPAT01000003">
    <property type="protein sequence ID" value="SFT55302.1"/>
    <property type="molecule type" value="Genomic_DNA"/>
</dbReference>
<dbReference type="PROSITE" id="PS51635">
    <property type="entry name" value="PNPLA"/>
    <property type="match status" value="1"/>
</dbReference>
<feature type="active site" description="Nucleophile" evidence="4">
    <location>
        <position position="48"/>
    </location>
</feature>
<gene>
    <name evidence="6" type="ORF">SAMN04487904_103366</name>
</gene>
<accession>A0A1I6YY14</accession>
<evidence type="ECO:0000259" key="5">
    <source>
        <dbReference type="PROSITE" id="PS51635"/>
    </source>
</evidence>
<keyword evidence="3 4" id="KW-0443">Lipid metabolism</keyword>
<dbReference type="CDD" id="cd07209">
    <property type="entry name" value="Pat_hypo_Ecoli_Z1214_like"/>
    <property type="match status" value="1"/>
</dbReference>
<feature type="short sequence motif" description="DGA/G" evidence="4">
    <location>
        <begin position="172"/>
        <end position="174"/>
    </location>
</feature>
<dbReference type="InterPro" id="IPR016035">
    <property type="entry name" value="Acyl_Trfase/lysoPLipase"/>
</dbReference>
<evidence type="ECO:0000256" key="4">
    <source>
        <dbReference type="PROSITE-ProRule" id="PRU01161"/>
    </source>
</evidence>
<feature type="active site" description="Proton acceptor" evidence="4">
    <location>
        <position position="172"/>
    </location>
</feature>
<dbReference type="InterPro" id="IPR002641">
    <property type="entry name" value="PNPLA_dom"/>
</dbReference>
<dbReference type="AlphaFoldDB" id="A0A1I6YY14"/>
<organism evidence="6 7">
    <name type="scientific">Actinopolyspora righensis</name>
    <dbReference type="NCBI Taxonomy" id="995060"/>
    <lineage>
        <taxon>Bacteria</taxon>
        <taxon>Bacillati</taxon>
        <taxon>Actinomycetota</taxon>
        <taxon>Actinomycetes</taxon>
        <taxon>Actinopolysporales</taxon>
        <taxon>Actinopolysporaceae</taxon>
        <taxon>Actinopolyspora</taxon>
        <taxon>Actinopolyspora alba group</taxon>
    </lineage>
</organism>
<keyword evidence="2 4" id="KW-0442">Lipid degradation</keyword>
<evidence type="ECO:0000256" key="2">
    <source>
        <dbReference type="ARBA" id="ARBA00022963"/>
    </source>
</evidence>
<name>A0A1I6YY14_9ACTN</name>
<evidence type="ECO:0000313" key="6">
    <source>
        <dbReference type="EMBL" id="SFT55302.1"/>
    </source>
</evidence>
<dbReference type="Gene3D" id="3.40.1090.10">
    <property type="entry name" value="Cytosolic phospholipase A2 catalytic domain"/>
    <property type="match status" value="2"/>
</dbReference>
<feature type="short sequence motif" description="GXSXG" evidence="4">
    <location>
        <begin position="46"/>
        <end position="50"/>
    </location>
</feature>
<dbReference type="GO" id="GO:0016042">
    <property type="term" value="P:lipid catabolic process"/>
    <property type="evidence" value="ECO:0007669"/>
    <property type="project" value="UniProtKB-UniRule"/>
</dbReference>
<keyword evidence="1 4" id="KW-0378">Hydrolase</keyword>
<evidence type="ECO:0000313" key="7">
    <source>
        <dbReference type="Proteomes" id="UP000199165"/>
    </source>
</evidence>
<dbReference type="GO" id="GO:0016787">
    <property type="term" value="F:hydrolase activity"/>
    <property type="evidence" value="ECO:0007669"/>
    <property type="project" value="UniProtKB-UniRule"/>
</dbReference>
<proteinExistence type="predicted"/>
<dbReference type="Pfam" id="PF01734">
    <property type="entry name" value="Patatin"/>
    <property type="match status" value="1"/>
</dbReference>
<dbReference type="STRING" id="995060.SAMN04487904_103366"/>
<reference evidence="7" key="1">
    <citation type="submission" date="2016-10" db="EMBL/GenBank/DDBJ databases">
        <authorList>
            <person name="Varghese N."/>
            <person name="Submissions S."/>
        </authorList>
    </citation>
    <scope>NUCLEOTIDE SEQUENCE [LARGE SCALE GENOMIC DNA]</scope>
    <source>
        <strain evidence="7">DSM 45501</strain>
    </source>
</reference>
<dbReference type="InterPro" id="IPR050301">
    <property type="entry name" value="NTE"/>
</dbReference>
<comment type="caution">
    <text evidence="4">Lacks conserved residue(s) required for the propagation of feature annotation.</text>
</comment>